<dbReference type="Proteomes" id="UP000030151">
    <property type="component" value="Unassembled WGS sequence"/>
</dbReference>
<organism evidence="7 8">
    <name type="scientific">Metarhizium robertsii</name>
    <dbReference type="NCBI Taxonomy" id="568076"/>
    <lineage>
        <taxon>Eukaryota</taxon>
        <taxon>Fungi</taxon>
        <taxon>Dikarya</taxon>
        <taxon>Ascomycota</taxon>
        <taxon>Pezizomycotina</taxon>
        <taxon>Sordariomycetes</taxon>
        <taxon>Hypocreomycetidae</taxon>
        <taxon>Hypocreales</taxon>
        <taxon>Clavicipitaceae</taxon>
        <taxon>Metarhizium</taxon>
    </lineage>
</organism>
<evidence type="ECO:0000256" key="1">
    <source>
        <dbReference type="ARBA" id="ARBA00004370"/>
    </source>
</evidence>
<evidence type="ECO:0000256" key="3">
    <source>
        <dbReference type="ARBA" id="ARBA00022989"/>
    </source>
</evidence>
<dbReference type="HOGENOM" id="CLU_041178_0_0_1"/>
<evidence type="ECO:0000256" key="5">
    <source>
        <dbReference type="SAM" id="Phobius"/>
    </source>
</evidence>
<name>A0A0A1UTN1_9HYPO</name>
<dbReference type="InterPro" id="IPR050307">
    <property type="entry name" value="Sterol_Desaturase_Related"/>
</dbReference>
<proteinExistence type="predicted"/>
<dbReference type="GO" id="GO:0016491">
    <property type="term" value="F:oxidoreductase activity"/>
    <property type="evidence" value="ECO:0007669"/>
    <property type="project" value="InterPro"/>
</dbReference>
<accession>A0A0A1UTN1</accession>
<dbReference type="EMBL" id="JELW01000017">
    <property type="protein sequence ID" value="EXU99732.1"/>
    <property type="molecule type" value="Genomic_DNA"/>
</dbReference>
<keyword evidence="4 5" id="KW-0472">Membrane</keyword>
<reference evidence="7 8" key="1">
    <citation type="submission" date="2014-02" db="EMBL/GenBank/DDBJ databases">
        <title>The genome sequence of the entomopathogenic fungus Metarhizium robertsii ARSEF 2575.</title>
        <authorList>
            <person name="Giuliano Garisto Donzelli B."/>
            <person name="Roe B.A."/>
            <person name="Macmil S.L."/>
            <person name="Krasnoff S.B."/>
            <person name="Gibson D.M."/>
        </authorList>
    </citation>
    <scope>NUCLEOTIDE SEQUENCE [LARGE SCALE GENOMIC DNA]</scope>
    <source>
        <strain evidence="7 8">ARSEF 2575</strain>
    </source>
</reference>
<gene>
    <name evidence="7" type="ORF">X797_007199</name>
</gene>
<comment type="caution">
    <text evidence="7">The sequence shown here is derived from an EMBL/GenBank/DDBJ whole genome shotgun (WGS) entry which is preliminary data.</text>
</comment>
<protein>
    <submittedName>
        <fullName evidence="7">Fatty acid hydroxylase</fullName>
    </submittedName>
</protein>
<evidence type="ECO:0000259" key="6">
    <source>
        <dbReference type="Pfam" id="PF04116"/>
    </source>
</evidence>
<dbReference type="eggNOG" id="ENOG502RXPC">
    <property type="taxonomic scope" value="Eukaryota"/>
</dbReference>
<dbReference type="InterPro" id="IPR006694">
    <property type="entry name" value="Fatty_acid_hydroxylase"/>
</dbReference>
<evidence type="ECO:0000313" key="7">
    <source>
        <dbReference type="EMBL" id="EXU99732.1"/>
    </source>
</evidence>
<sequence length="349" mass="41267">MEIQRNPKDSMRSTWRRSPRSEWTIYHRLIDRLDVHHVFLDKPVPVHSKDDPVPYLPDWQMHRWILNHAVIPLAIHHAFVYFTGRNLSVIGAFALYHVFLTFNSVREIQILRRLGHIHGFLDGDKHERDGVPDVNVKKVFMSLLSASNVRPMLVIILAYRKNQLPSSISWTWLPVEIALYGLAVDFWFYWYHRLMHDMGSLWQFHRTHHLTKHPNPLLSLYADGVQEIFDMIVIPLLAFYTIKNVFGLPMGFYELWMCHQYLIFTEVLGHSGLRIYATAPTPLSWLYKWLDVEGIIEDHDLHHRRGWKSSFNYGKHSRVWDTIWGTVTDRVECKAGNIDYVNTASFPMW</sequence>
<dbReference type="AlphaFoldDB" id="A0A0A1UTN1"/>
<evidence type="ECO:0000256" key="4">
    <source>
        <dbReference type="ARBA" id="ARBA00023136"/>
    </source>
</evidence>
<evidence type="ECO:0000256" key="2">
    <source>
        <dbReference type="ARBA" id="ARBA00022692"/>
    </source>
</evidence>
<keyword evidence="3 5" id="KW-1133">Transmembrane helix</keyword>
<dbReference type="GO" id="GO:0016020">
    <property type="term" value="C:membrane"/>
    <property type="evidence" value="ECO:0007669"/>
    <property type="project" value="UniProtKB-SubCell"/>
</dbReference>
<feature type="domain" description="Fatty acid hydroxylase" evidence="6">
    <location>
        <begin position="178"/>
        <end position="326"/>
    </location>
</feature>
<evidence type="ECO:0000313" key="8">
    <source>
        <dbReference type="Proteomes" id="UP000030151"/>
    </source>
</evidence>
<dbReference type="Pfam" id="PF04116">
    <property type="entry name" value="FA_hydroxylase"/>
    <property type="match status" value="1"/>
</dbReference>
<dbReference type="OrthoDB" id="6354873at2759"/>
<feature type="transmembrane region" description="Helical" evidence="5">
    <location>
        <begin position="171"/>
        <end position="191"/>
    </location>
</feature>
<dbReference type="PANTHER" id="PTHR11863">
    <property type="entry name" value="STEROL DESATURASE"/>
    <property type="match status" value="1"/>
</dbReference>
<dbReference type="GO" id="GO:0008610">
    <property type="term" value="P:lipid biosynthetic process"/>
    <property type="evidence" value="ECO:0007669"/>
    <property type="project" value="InterPro"/>
</dbReference>
<dbReference type="GO" id="GO:0005506">
    <property type="term" value="F:iron ion binding"/>
    <property type="evidence" value="ECO:0007669"/>
    <property type="project" value="InterPro"/>
</dbReference>
<keyword evidence="2 5" id="KW-0812">Transmembrane</keyword>
<comment type="subcellular location">
    <subcellularLocation>
        <location evidence="1">Membrane</location>
    </subcellularLocation>
</comment>